<organism evidence="1 2">
    <name type="scientific">Sulfitobacter alexandrii</name>
    <dbReference type="NCBI Taxonomy" id="1917485"/>
    <lineage>
        <taxon>Bacteria</taxon>
        <taxon>Pseudomonadati</taxon>
        <taxon>Pseudomonadota</taxon>
        <taxon>Alphaproteobacteria</taxon>
        <taxon>Rhodobacterales</taxon>
        <taxon>Roseobacteraceae</taxon>
        <taxon>Sulfitobacter</taxon>
    </lineage>
</organism>
<reference evidence="1 2" key="1">
    <citation type="submission" date="2016-11" db="EMBL/GenBank/DDBJ databases">
        <title>Complete genome sequence of Sulfitobacter sp. AM1-D1, a toxic bacteria associated with marine dinoflagellate Alexandrium minutum in East China Sea.</title>
        <authorList>
            <person name="Yang Q."/>
            <person name="Zhang X."/>
            <person name="Tian X."/>
        </authorList>
    </citation>
    <scope>NUCLEOTIDE SEQUENCE [LARGE SCALE GENOMIC DNA]</scope>
    <source>
        <strain evidence="1 2">AM1-D1</strain>
    </source>
</reference>
<accession>A0A1J0WII3</accession>
<dbReference type="KEGG" id="suam:BOO69_12500"/>
<dbReference type="STRING" id="1917485.BOO69_12500"/>
<protein>
    <recommendedName>
        <fullName evidence="3">Asp/Glu racemase</fullName>
    </recommendedName>
</protein>
<dbReference type="GO" id="GO:0047661">
    <property type="term" value="F:amino-acid racemase activity"/>
    <property type="evidence" value="ECO:0007669"/>
    <property type="project" value="InterPro"/>
</dbReference>
<gene>
    <name evidence="1" type="ORF">BOO69_12500</name>
</gene>
<dbReference type="InterPro" id="IPR015942">
    <property type="entry name" value="Asp/Glu/hydantoin_racemase"/>
</dbReference>
<sequence>MASIICLHTARVHVATFAALFGEAGFAGTVDHVVRPGLLARARASGAGAVRADLDRTVDDMAGADAVLCTCSTLGPLIDDLARTDPRLVRIDRPMMTRAATLGGAALVVICLDSTRAATLDLLHDIAAQKDVDLRAEPLLCAEAWPLFEAGRTDDFARALAAKVRHKVAQRQDLRSVVLAQASMMGAQDHLADIGLPVLSSPPLAVDRAIAIARS</sequence>
<dbReference type="Pfam" id="PF01177">
    <property type="entry name" value="Asp_Glu_race"/>
    <property type="match status" value="1"/>
</dbReference>
<dbReference type="Proteomes" id="UP000181897">
    <property type="component" value="Chromosome"/>
</dbReference>
<name>A0A1J0WII3_9RHOB</name>
<dbReference type="AlphaFoldDB" id="A0A1J0WII3"/>
<dbReference type="EMBL" id="CP018076">
    <property type="protein sequence ID" value="APE44129.1"/>
    <property type="molecule type" value="Genomic_DNA"/>
</dbReference>
<keyword evidence="2" id="KW-1185">Reference proteome</keyword>
<proteinExistence type="predicted"/>
<evidence type="ECO:0000313" key="2">
    <source>
        <dbReference type="Proteomes" id="UP000181897"/>
    </source>
</evidence>
<dbReference type="RefSeq" id="WP_071972469.1">
    <property type="nucleotide sequence ID" value="NZ_CP018076.1"/>
</dbReference>
<evidence type="ECO:0000313" key="1">
    <source>
        <dbReference type="EMBL" id="APE44129.1"/>
    </source>
</evidence>
<evidence type="ECO:0008006" key="3">
    <source>
        <dbReference type="Google" id="ProtNLM"/>
    </source>
</evidence>
<dbReference type="OrthoDB" id="978447at2"/>